<evidence type="ECO:0000256" key="1">
    <source>
        <dbReference type="ARBA" id="ARBA00000085"/>
    </source>
</evidence>
<dbReference type="Pfam" id="PF00512">
    <property type="entry name" value="HisKA"/>
    <property type="match status" value="1"/>
</dbReference>
<evidence type="ECO:0000259" key="8">
    <source>
        <dbReference type="PROSITE" id="PS50113"/>
    </source>
</evidence>
<dbReference type="Pfam" id="PF02518">
    <property type="entry name" value="HATPase_c"/>
    <property type="match status" value="1"/>
</dbReference>
<dbReference type="NCBIfam" id="TIGR00229">
    <property type="entry name" value="sensory_box"/>
    <property type="match status" value="3"/>
</dbReference>
<sequence length="800" mass="88983">MESSKSIPAPSPPRELSRLAALLRYEILDTPDESAFDDITQLAAYICGTPIALISLVDDHRQWFKSRLGLDVSETPRELSFCTYTIEGQGLFEVEDAQRDTRFCDNPLVTGNPNIRFYAGAPLTSPDGYNLGTLCVIDRQPRQLDEAQRGALVRLSRQIMRLFEERLQAHRYAEQAALQQALLNSAASAMLVTTADGRISGVNPTAERLFGYSEQMLIGHPLTSALFPQEALQRRAAILGNELGEPIEPGFAVLTAPLLEGRREMREWRLQHRNGSGVPVLLNVSAIHDERELLRGYIVSAYDLAHQEHLQLRLQQIAAQVPGMLFQFCWRPDGNSSFPYLSEGVEDIYGLSAAEMEPSIGPVYARVHPDDREHVLASIRHAASTLTPWHFEHRIDHPRKGLIWVEARATPMRQPDGSVLWHGLVTDITERKAEQLELDKQQEMNRRLLEALSEAVVACDADCNLTLFNHTARRWHGLDAQQMAPEQWPDVYHLYHADGVTQMKPEEVPLMRALRGEHIRNLEMTIVLEGIPRYVLANADPMYASNGQQNGAVVVLHDITERKQIEILQRDFVSTVSHELRTPLTSITASLGLICGQVMGAVPEHLQELLDIAHQNSKRLSTLIDDLLDIDKLYAGKMRFELRTQPLQPLLEQALRSNQGYAESHAVSIALGDCPAVSITVDAMRLEQVLSNLLSNAAKYSPSGETVAMSASLIAPRRVRVSICDKGPGITEAFRERIFSKFAQADSSDTRKQGGTGLGLAISKELIEHMDGEIGFDSTPGAGACFWFELPCHTLKGAAP</sequence>
<dbReference type="PROSITE" id="PS50113">
    <property type="entry name" value="PAC"/>
    <property type="match status" value="3"/>
</dbReference>
<dbReference type="Gene3D" id="3.30.450.20">
    <property type="entry name" value="PAS domain"/>
    <property type="match status" value="3"/>
</dbReference>
<dbReference type="GO" id="GO:0005886">
    <property type="term" value="C:plasma membrane"/>
    <property type="evidence" value="ECO:0007669"/>
    <property type="project" value="UniProtKB-ARBA"/>
</dbReference>
<organism evidence="9 10">
    <name type="scientific">Stutzerimonas stutzeri</name>
    <name type="common">Pseudomonas stutzeri</name>
    <dbReference type="NCBI Taxonomy" id="316"/>
    <lineage>
        <taxon>Bacteria</taxon>
        <taxon>Pseudomonadati</taxon>
        <taxon>Pseudomonadota</taxon>
        <taxon>Gammaproteobacteria</taxon>
        <taxon>Pseudomonadales</taxon>
        <taxon>Pseudomonadaceae</taxon>
        <taxon>Stutzerimonas</taxon>
    </lineage>
</organism>
<feature type="domain" description="PAC" evidence="8">
    <location>
        <begin position="515"/>
        <end position="571"/>
    </location>
</feature>
<dbReference type="SMART" id="SM00091">
    <property type="entry name" value="PAS"/>
    <property type="match status" value="3"/>
</dbReference>
<dbReference type="SUPFAM" id="SSF55874">
    <property type="entry name" value="ATPase domain of HSP90 chaperone/DNA topoisomerase II/histidine kinase"/>
    <property type="match status" value="1"/>
</dbReference>
<dbReference type="InterPro" id="IPR035965">
    <property type="entry name" value="PAS-like_dom_sf"/>
</dbReference>
<dbReference type="CDD" id="cd00130">
    <property type="entry name" value="PAS"/>
    <property type="match status" value="3"/>
</dbReference>
<dbReference type="Gene3D" id="3.30.450.40">
    <property type="match status" value="1"/>
</dbReference>
<dbReference type="PRINTS" id="PR00344">
    <property type="entry name" value="BCTRLSENSOR"/>
</dbReference>
<evidence type="ECO:0000313" key="10">
    <source>
        <dbReference type="Proteomes" id="UP000077787"/>
    </source>
</evidence>
<dbReference type="Pfam" id="PF01590">
    <property type="entry name" value="GAF"/>
    <property type="match status" value="1"/>
</dbReference>
<dbReference type="OrthoDB" id="9812358at2"/>
<keyword evidence="3" id="KW-0597">Phosphoprotein</keyword>
<dbReference type="GO" id="GO:0000155">
    <property type="term" value="F:phosphorelay sensor kinase activity"/>
    <property type="evidence" value="ECO:0007669"/>
    <property type="project" value="InterPro"/>
</dbReference>
<evidence type="ECO:0000256" key="3">
    <source>
        <dbReference type="ARBA" id="ARBA00022553"/>
    </source>
</evidence>
<evidence type="ECO:0000259" key="7">
    <source>
        <dbReference type="PROSITE" id="PS50112"/>
    </source>
</evidence>
<feature type="domain" description="PAS" evidence="7">
    <location>
        <begin position="441"/>
        <end position="517"/>
    </location>
</feature>
<dbReference type="GO" id="GO:0006355">
    <property type="term" value="P:regulation of DNA-templated transcription"/>
    <property type="evidence" value="ECO:0007669"/>
    <property type="project" value="InterPro"/>
</dbReference>
<dbReference type="GO" id="GO:0009927">
    <property type="term" value="F:histidine phosphotransfer kinase activity"/>
    <property type="evidence" value="ECO:0007669"/>
    <property type="project" value="TreeGrafter"/>
</dbReference>
<feature type="domain" description="PAS" evidence="7">
    <location>
        <begin position="333"/>
        <end position="386"/>
    </location>
</feature>
<dbReference type="SUPFAM" id="SSF47384">
    <property type="entry name" value="Homodimeric domain of signal transducing histidine kinase"/>
    <property type="match status" value="1"/>
</dbReference>
<dbReference type="SUPFAM" id="SSF55785">
    <property type="entry name" value="PYP-like sensor domain (PAS domain)"/>
    <property type="match status" value="3"/>
</dbReference>
<dbReference type="InterPro" id="IPR003594">
    <property type="entry name" value="HATPase_dom"/>
</dbReference>
<dbReference type="Proteomes" id="UP000077787">
    <property type="component" value="Chromosome"/>
</dbReference>
<evidence type="ECO:0000313" key="9">
    <source>
        <dbReference type="EMBL" id="ANF24825.1"/>
    </source>
</evidence>
<evidence type="ECO:0000256" key="4">
    <source>
        <dbReference type="ARBA" id="ARBA00022679"/>
    </source>
</evidence>
<dbReference type="CDD" id="cd16922">
    <property type="entry name" value="HATPase_EvgS-ArcB-TorS-like"/>
    <property type="match status" value="1"/>
</dbReference>
<dbReference type="Pfam" id="PF08447">
    <property type="entry name" value="PAS_3"/>
    <property type="match status" value="1"/>
</dbReference>
<accession>A0A172WNF0</accession>
<dbReference type="Pfam" id="PF08448">
    <property type="entry name" value="PAS_4"/>
    <property type="match status" value="1"/>
</dbReference>
<dbReference type="InterPro" id="IPR000014">
    <property type="entry name" value="PAS"/>
</dbReference>
<dbReference type="InterPro" id="IPR001610">
    <property type="entry name" value="PAC"/>
</dbReference>
<dbReference type="SMART" id="SM00065">
    <property type="entry name" value="GAF"/>
    <property type="match status" value="1"/>
</dbReference>
<dbReference type="SMART" id="SM00086">
    <property type="entry name" value="PAC"/>
    <property type="match status" value="3"/>
</dbReference>
<dbReference type="SUPFAM" id="SSF55781">
    <property type="entry name" value="GAF domain-like"/>
    <property type="match status" value="1"/>
</dbReference>
<dbReference type="InterPro" id="IPR013656">
    <property type="entry name" value="PAS_4"/>
</dbReference>
<reference evidence="9 10" key="1">
    <citation type="submission" date="2016-05" db="EMBL/GenBank/DDBJ databases">
        <title>Genome sequence of Pseudomonas stutzeri 273 and identification of the exopolysaccharide biosynthesis locus.</title>
        <authorList>
            <person name="Wu S."/>
            <person name="Sun C."/>
        </authorList>
    </citation>
    <scope>NUCLEOTIDE SEQUENCE [LARGE SCALE GENOMIC DNA]</scope>
    <source>
        <strain evidence="9 10">273</strain>
    </source>
</reference>
<dbReference type="PANTHER" id="PTHR43047:SF72">
    <property type="entry name" value="OSMOSENSING HISTIDINE PROTEIN KINASE SLN1"/>
    <property type="match status" value="1"/>
</dbReference>
<dbReference type="Pfam" id="PF00989">
    <property type="entry name" value="PAS"/>
    <property type="match status" value="1"/>
</dbReference>
<dbReference type="eggNOG" id="COG5002">
    <property type="taxonomic scope" value="Bacteria"/>
</dbReference>
<dbReference type="InterPro" id="IPR036097">
    <property type="entry name" value="HisK_dim/P_sf"/>
</dbReference>
<gene>
    <name evidence="9" type="ORF">PS273GM_06510</name>
</gene>
<comment type="catalytic activity">
    <reaction evidence="1">
        <text>ATP + protein L-histidine = ADP + protein N-phospho-L-histidine.</text>
        <dbReference type="EC" id="2.7.13.3"/>
    </reaction>
</comment>
<dbReference type="eggNOG" id="COG2203">
    <property type="taxonomic scope" value="Bacteria"/>
</dbReference>
<evidence type="ECO:0000259" key="6">
    <source>
        <dbReference type="PROSITE" id="PS50109"/>
    </source>
</evidence>
<evidence type="ECO:0000256" key="5">
    <source>
        <dbReference type="ARBA" id="ARBA00022777"/>
    </source>
</evidence>
<dbReference type="InterPro" id="IPR004358">
    <property type="entry name" value="Sig_transdc_His_kin-like_C"/>
</dbReference>
<proteinExistence type="predicted"/>
<dbReference type="PROSITE" id="PS50112">
    <property type="entry name" value="PAS"/>
    <property type="match status" value="3"/>
</dbReference>
<feature type="domain" description="PAC" evidence="8">
    <location>
        <begin position="264"/>
        <end position="316"/>
    </location>
</feature>
<dbReference type="InterPro" id="IPR013655">
    <property type="entry name" value="PAS_fold_3"/>
</dbReference>
<feature type="domain" description="PAC" evidence="8">
    <location>
        <begin position="389"/>
        <end position="440"/>
    </location>
</feature>
<dbReference type="CDD" id="cd00082">
    <property type="entry name" value="HisKA"/>
    <property type="match status" value="1"/>
</dbReference>
<feature type="domain" description="Histidine kinase" evidence="6">
    <location>
        <begin position="575"/>
        <end position="794"/>
    </location>
</feature>
<keyword evidence="5 9" id="KW-0418">Kinase</keyword>
<dbReference type="AlphaFoldDB" id="A0A172WNF0"/>
<dbReference type="InterPro" id="IPR036890">
    <property type="entry name" value="HATPase_C_sf"/>
</dbReference>
<dbReference type="Gene3D" id="3.30.565.10">
    <property type="entry name" value="Histidine kinase-like ATPase, C-terminal domain"/>
    <property type="match status" value="1"/>
</dbReference>
<dbReference type="InterPro" id="IPR003018">
    <property type="entry name" value="GAF"/>
</dbReference>
<dbReference type="SMART" id="SM00388">
    <property type="entry name" value="HisKA"/>
    <property type="match status" value="1"/>
</dbReference>
<dbReference type="PANTHER" id="PTHR43047">
    <property type="entry name" value="TWO-COMPONENT HISTIDINE PROTEIN KINASE"/>
    <property type="match status" value="1"/>
</dbReference>
<protein>
    <recommendedName>
        <fullName evidence="2">histidine kinase</fullName>
        <ecNumber evidence="2">2.7.13.3</ecNumber>
    </recommendedName>
</protein>
<dbReference type="InterPro" id="IPR003661">
    <property type="entry name" value="HisK_dim/P_dom"/>
</dbReference>
<dbReference type="FunFam" id="3.30.565.10:FF:000006">
    <property type="entry name" value="Sensor histidine kinase WalK"/>
    <property type="match status" value="1"/>
</dbReference>
<dbReference type="SMART" id="SM00387">
    <property type="entry name" value="HATPase_c"/>
    <property type="match status" value="1"/>
</dbReference>
<dbReference type="EC" id="2.7.13.3" evidence="2"/>
<name>A0A172WNF0_STUST</name>
<dbReference type="InterPro" id="IPR029016">
    <property type="entry name" value="GAF-like_dom_sf"/>
</dbReference>
<dbReference type="Gene3D" id="1.10.287.130">
    <property type="match status" value="1"/>
</dbReference>
<dbReference type="RefSeq" id="WP_045423185.1">
    <property type="nucleotide sequence ID" value="NZ_CP015641.1"/>
</dbReference>
<dbReference type="InterPro" id="IPR000700">
    <property type="entry name" value="PAS-assoc_C"/>
</dbReference>
<keyword evidence="4" id="KW-0808">Transferase</keyword>
<dbReference type="PROSITE" id="PS50109">
    <property type="entry name" value="HIS_KIN"/>
    <property type="match status" value="1"/>
</dbReference>
<dbReference type="EMBL" id="CP015641">
    <property type="protein sequence ID" value="ANF24825.1"/>
    <property type="molecule type" value="Genomic_DNA"/>
</dbReference>
<dbReference type="InterPro" id="IPR005467">
    <property type="entry name" value="His_kinase_dom"/>
</dbReference>
<evidence type="ECO:0000256" key="2">
    <source>
        <dbReference type="ARBA" id="ARBA00012438"/>
    </source>
</evidence>
<dbReference type="InterPro" id="IPR013767">
    <property type="entry name" value="PAS_fold"/>
</dbReference>
<feature type="domain" description="PAS" evidence="7">
    <location>
        <begin position="175"/>
        <end position="230"/>
    </location>
</feature>